<dbReference type="Proteomes" id="UP000248889">
    <property type="component" value="Unassembled WGS sequence"/>
</dbReference>
<evidence type="ECO:0000313" key="1">
    <source>
        <dbReference type="EMBL" id="RAG80861.1"/>
    </source>
</evidence>
<reference evidence="1 2" key="1">
    <citation type="submission" date="2018-06" db="EMBL/GenBank/DDBJ databases">
        <title>Streptacidiphilus pinicola sp. nov., isolated from pine grove soil.</title>
        <authorList>
            <person name="Roh S.G."/>
            <person name="Park S."/>
            <person name="Kim M.-K."/>
            <person name="Yun B.-R."/>
            <person name="Park J."/>
            <person name="Kim M.J."/>
            <person name="Kim Y.S."/>
            <person name="Kim S.B."/>
        </authorList>
    </citation>
    <scope>NUCLEOTIDE SEQUENCE [LARGE SCALE GENOMIC DNA]</scope>
    <source>
        <strain evidence="1 2">MMS16-CNU450</strain>
    </source>
</reference>
<organism evidence="1 2">
    <name type="scientific">Streptacidiphilus pinicola</name>
    <dbReference type="NCBI Taxonomy" id="2219663"/>
    <lineage>
        <taxon>Bacteria</taxon>
        <taxon>Bacillati</taxon>
        <taxon>Actinomycetota</taxon>
        <taxon>Actinomycetes</taxon>
        <taxon>Kitasatosporales</taxon>
        <taxon>Streptomycetaceae</taxon>
        <taxon>Streptacidiphilus</taxon>
    </lineage>
</organism>
<name>A0A2X0IBV5_9ACTN</name>
<dbReference type="Pfam" id="PF01547">
    <property type="entry name" value="SBP_bac_1"/>
    <property type="match status" value="1"/>
</dbReference>
<evidence type="ECO:0000313" key="2">
    <source>
        <dbReference type="Proteomes" id="UP000248889"/>
    </source>
</evidence>
<sequence length="439" mass="47679">MATPGSHDRITSNSPTRRSVLRAAAIGAGAVTLPSVLAACGSGSGAGGGGGKSVTFGSNWSDPVPKKGIANAVAAFQSSSGYTVKTNTVDHNSFQQNINRYLQGNPDDVFGWFAGYRMQYFAQKGLLGDISDVWSGFSGMSDAIKAQSTGLDGKQYFVPYYYYPWAVFYRKSVFAQHGYQIPTTWDQYISLAKQMQKDGLVPISFSDKDGWPAMGTFDYINMRLNGYDFHKSLMGGHEDWSGTKVKQVFDTWRQLLPYYQQGALGLTWQESAQALQQKKTGMMTLGMFIGQQFAGADQADLDFFAYPALDPTNGQDAVEAPIDGFLLSHKAKNETGAKKLLTFLGTPKAENAYLSADSSELGVNSSVDTSGYNSLQQSGAKLVSTAKSISQFMDRDSRPDFVSTVMIQALQTFLNNPSDVDGLCNSIQRQKTAIYATEG</sequence>
<dbReference type="AlphaFoldDB" id="A0A2X0IBV5"/>
<dbReference type="PANTHER" id="PTHR43649">
    <property type="entry name" value="ARABINOSE-BINDING PROTEIN-RELATED"/>
    <property type="match status" value="1"/>
</dbReference>
<proteinExistence type="predicted"/>
<dbReference type="OrthoDB" id="8663148at2"/>
<dbReference type="PANTHER" id="PTHR43649:SF14">
    <property type="entry name" value="BLR3389 PROTEIN"/>
    <property type="match status" value="1"/>
</dbReference>
<gene>
    <name evidence="1" type="ORF">DN069_35740</name>
</gene>
<dbReference type="InterPro" id="IPR006311">
    <property type="entry name" value="TAT_signal"/>
</dbReference>
<dbReference type="RefSeq" id="WP_111507426.1">
    <property type="nucleotide sequence ID" value="NZ_QKYN01000191.1"/>
</dbReference>
<dbReference type="EMBL" id="QKYN01000191">
    <property type="protein sequence ID" value="RAG80861.1"/>
    <property type="molecule type" value="Genomic_DNA"/>
</dbReference>
<comment type="caution">
    <text evidence="1">The sequence shown here is derived from an EMBL/GenBank/DDBJ whole genome shotgun (WGS) entry which is preliminary data.</text>
</comment>
<dbReference type="Gene3D" id="3.40.190.10">
    <property type="entry name" value="Periplasmic binding protein-like II"/>
    <property type="match status" value="2"/>
</dbReference>
<keyword evidence="2" id="KW-1185">Reference proteome</keyword>
<dbReference type="PROSITE" id="PS51318">
    <property type="entry name" value="TAT"/>
    <property type="match status" value="1"/>
</dbReference>
<protein>
    <submittedName>
        <fullName evidence="1">Carbohydrate ABC transporter substrate-binding protein</fullName>
    </submittedName>
</protein>
<accession>A0A2X0IBV5</accession>
<dbReference type="SUPFAM" id="SSF53850">
    <property type="entry name" value="Periplasmic binding protein-like II"/>
    <property type="match status" value="1"/>
</dbReference>
<dbReference type="InterPro" id="IPR050490">
    <property type="entry name" value="Bact_solute-bd_prot1"/>
</dbReference>
<dbReference type="InterPro" id="IPR006059">
    <property type="entry name" value="SBP"/>
</dbReference>